<dbReference type="GO" id="GO:0016787">
    <property type="term" value="F:hydrolase activity"/>
    <property type="evidence" value="ECO:0007669"/>
    <property type="project" value="UniProtKB-KW"/>
</dbReference>
<accession>A0A9Q3GVC6</accession>
<comment type="catalytic activity">
    <reaction evidence="16">
        <text>DNA(n) + a 2'-deoxyribonucleoside 5'-triphosphate = DNA(n+1) + diphosphate</text>
        <dbReference type="Rhea" id="RHEA:22508"/>
        <dbReference type="Rhea" id="RHEA-COMP:17339"/>
        <dbReference type="Rhea" id="RHEA-COMP:17340"/>
        <dbReference type="ChEBI" id="CHEBI:33019"/>
        <dbReference type="ChEBI" id="CHEBI:61560"/>
        <dbReference type="ChEBI" id="CHEBI:173112"/>
        <dbReference type="EC" id="2.7.7.7"/>
    </reaction>
</comment>
<dbReference type="Gene3D" id="4.10.60.10">
    <property type="entry name" value="Zinc finger, CCHC-type"/>
    <property type="match status" value="1"/>
</dbReference>
<sequence>MLTALKTKVMSLKSAHSSDPAEIQSLRMALSSPPPAPSSWAALPCHTSLAYDRFMQEPYRAADLFAPLKSDGSSFVKWLSCLNQVLCVSFNTKMLIDNSPSSINNRSPEESRAICHFINASIPHEFALCIGVTPSRSTAKDFFETIKAHCCPGNCFEKNRIICNMLNMLVWNGSGAPRPNNVLVLSLRRTFAMFKKLGIEADEFEGLLAQAACHAPATLDQTAFDQLVTAAILLKGNEKLNSTFVGQVILNASAKADDHTRELSPSVYRVADPPTTPTHAWRPPSLGPPLPWHQASDVRRPPDHLINKLGAACFHCGRPGHWRADCPSTKGFANPNPRQPRPKTPEERPPSASSSRYQHERVFQVQFVEHHAADKVLIDSGASIHLSGSAKFATDLRLIHPFRIFFADSNSSITITKMATLKIPVKGGLVVISDVAFCDKVLGMILSVGRLCRAGGFPLFSGMVMSLVVHNHLVTTTFHNDCWWMNITAGEETNESAAETSSPPLIAMNPISFPATSKLSCREWHIKLRHASDKVVRSFLKQHVPSFELKSWQPFYCEVCAKSKSTHQLAKACIDIPMNEPLDLLVSEIMCHFTQDPQGYWYLLTIRDHVSTYSIMYPLKSRSDAPAAILDAIAHLKVQLGTSPKALQTDNAKEFVSTFLTMALSKLGISFHPSLPYSPQENGEAKHLNRTLGDMARAMLSESGMPDHFWQFAYASACYLHNRLPNRCCPDSSPHQVLYGHPPSIVMLYPFGKRAIVHVPAVNQLNKLVERGVECRLLKPLLASGVWLLWDLTSNQMIHSAKQEEKAINSLPLEKDISVPENLKQALASSHQHHWERACLAELDQMKRRNVWQAIDRKPGMKTIGHFWVFDKKIDEDGNIEKFKAQLVARGDQQRPGVDCTETYAPTASLMSLRLLLATACLQRWKVCSFDVSGAYLYIPVEETVLMELPAHFIPYLEGKVLRLQKALYGMKQAGHCWWLHLSGILEGLGFTSCKVDLSLYVFRKDDAIIVIWIHVDGGVIASNSPAHIE</sequence>
<evidence type="ECO:0000256" key="13">
    <source>
        <dbReference type="ARBA" id="ARBA00023172"/>
    </source>
</evidence>
<dbReference type="SUPFAM" id="SSF57756">
    <property type="entry name" value="Retrovirus zinc finger-like domains"/>
    <property type="match status" value="1"/>
</dbReference>
<dbReference type="InterPro" id="IPR039537">
    <property type="entry name" value="Retrotran_Ty1/copia-like"/>
</dbReference>
<dbReference type="InterPro" id="IPR012337">
    <property type="entry name" value="RNaseH-like_sf"/>
</dbReference>
<reference evidence="21" key="1">
    <citation type="submission" date="2021-03" db="EMBL/GenBank/DDBJ databases">
        <title>Draft genome sequence of rust myrtle Austropuccinia psidii MF-1, a brazilian biotype.</title>
        <authorList>
            <person name="Quecine M.C."/>
            <person name="Pachon D.M.R."/>
            <person name="Bonatelli M.L."/>
            <person name="Correr F.H."/>
            <person name="Franceschini L.M."/>
            <person name="Leite T.F."/>
            <person name="Margarido G.R.A."/>
            <person name="Almeida C.A."/>
            <person name="Ferrarezi J.A."/>
            <person name="Labate C.A."/>
        </authorList>
    </citation>
    <scope>NUCLEOTIDE SEQUENCE</scope>
    <source>
        <strain evidence="21">MF-1</strain>
    </source>
</reference>
<evidence type="ECO:0000256" key="3">
    <source>
        <dbReference type="ARBA" id="ARBA00022695"/>
    </source>
</evidence>
<keyword evidence="1" id="KW-0815">Transposition</keyword>
<proteinExistence type="predicted"/>
<dbReference type="GO" id="GO:0003723">
    <property type="term" value="F:RNA binding"/>
    <property type="evidence" value="ECO:0007669"/>
    <property type="project" value="UniProtKB-KW"/>
</dbReference>
<name>A0A9Q3GVC6_9BASI</name>
<evidence type="ECO:0000259" key="20">
    <source>
        <dbReference type="PROSITE" id="PS50994"/>
    </source>
</evidence>
<feature type="domain" description="Integrase catalytic" evidence="20">
    <location>
        <begin position="577"/>
        <end position="742"/>
    </location>
</feature>
<evidence type="ECO:0000256" key="5">
    <source>
        <dbReference type="ARBA" id="ARBA00022723"/>
    </source>
</evidence>
<dbReference type="Proteomes" id="UP000765509">
    <property type="component" value="Unassembled WGS sequence"/>
</dbReference>
<keyword evidence="17" id="KW-0862">Zinc</keyword>
<keyword evidence="8" id="KW-0460">Magnesium</keyword>
<evidence type="ECO:0000313" key="22">
    <source>
        <dbReference type="Proteomes" id="UP000765509"/>
    </source>
</evidence>
<evidence type="ECO:0000256" key="11">
    <source>
        <dbReference type="ARBA" id="ARBA00022918"/>
    </source>
</evidence>
<dbReference type="EMBL" id="AVOT02006330">
    <property type="protein sequence ID" value="MBW0481301.1"/>
    <property type="molecule type" value="Genomic_DNA"/>
</dbReference>
<dbReference type="InterPro" id="IPR001878">
    <property type="entry name" value="Znf_CCHC"/>
</dbReference>
<evidence type="ECO:0000256" key="16">
    <source>
        <dbReference type="ARBA" id="ARBA00049244"/>
    </source>
</evidence>
<dbReference type="GO" id="GO:0008270">
    <property type="term" value="F:zinc ion binding"/>
    <property type="evidence" value="ECO:0007669"/>
    <property type="project" value="UniProtKB-KW"/>
</dbReference>
<dbReference type="GO" id="GO:0015074">
    <property type="term" value="P:DNA integration"/>
    <property type="evidence" value="ECO:0007669"/>
    <property type="project" value="UniProtKB-KW"/>
</dbReference>
<evidence type="ECO:0000256" key="8">
    <source>
        <dbReference type="ARBA" id="ARBA00022842"/>
    </source>
</evidence>
<evidence type="ECO:0000256" key="14">
    <source>
        <dbReference type="ARBA" id="ARBA00023268"/>
    </source>
</evidence>
<evidence type="ECO:0000256" key="7">
    <source>
        <dbReference type="ARBA" id="ARBA00022801"/>
    </source>
</evidence>
<evidence type="ECO:0000256" key="2">
    <source>
        <dbReference type="ARBA" id="ARBA00022664"/>
    </source>
</evidence>
<evidence type="ECO:0000313" key="21">
    <source>
        <dbReference type="EMBL" id="MBW0481301.1"/>
    </source>
</evidence>
<dbReference type="InterPro" id="IPR001584">
    <property type="entry name" value="Integrase_cat-core"/>
</dbReference>
<keyword evidence="6" id="KW-0255">Endonuclease</keyword>
<keyword evidence="22" id="KW-1185">Reference proteome</keyword>
<keyword evidence="11" id="KW-0695">RNA-directed DNA polymerase</keyword>
<comment type="catalytic activity">
    <reaction evidence="15">
        <text>DNA(n) + a 2'-deoxyribonucleoside 5'-triphosphate = DNA(n+1) + diphosphate</text>
        <dbReference type="Rhea" id="RHEA:22508"/>
        <dbReference type="Rhea" id="RHEA-COMP:17339"/>
        <dbReference type="Rhea" id="RHEA-COMP:17340"/>
        <dbReference type="ChEBI" id="CHEBI:33019"/>
        <dbReference type="ChEBI" id="CHEBI:61560"/>
        <dbReference type="ChEBI" id="CHEBI:173112"/>
        <dbReference type="EC" id="2.7.7.49"/>
    </reaction>
</comment>
<keyword evidence="10" id="KW-0229">DNA integration</keyword>
<dbReference type="PROSITE" id="PS50994">
    <property type="entry name" value="INTEGRASE"/>
    <property type="match status" value="1"/>
</dbReference>
<evidence type="ECO:0000256" key="1">
    <source>
        <dbReference type="ARBA" id="ARBA00022578"/>
    </source>
</evidence>
<evidence type="ECO:0000256" key="6">
    <source>
        <dbReference type="ARBA" id="ARBA00022759"/>
    </source>
</evidence>
<evidence type="ECO:0000256" key="17">
    <source>
        <dbReference type="PROSITE-ProRule" id="PRU00047"/>
    </source>
</evidence>
<organism evidence="21 22">
    <name type="scientific">Austropuccinia psidii MF-1</name>
    <dbReference type="NCBI Taxonomy" id="1389203"/>
    <lineage>
        <taxon>Eukaryota</taxon>
        <taxon>Fungi</taxon>
        <taxon>Dikarya</taxon>
        <taxon>Basidiomycota</taxon>
        <taxon>Pucciniomycotina</taxon>
        <taxon>Pucciniomycetes</taxon>
        <taxon>Pucciniales</taxon>
        <taxon>Sphaerophragmiaceae</taxon>
        <taxon>Austropuccinia</taxon>
    </lineage>
</organism>
<dbReference type="PANTHER" id="PTHR42648">
    <property type="entry name" value="TRANSPOSASE, PUTATIVE-RELATED"/>
    <property type="match status" value="1"/>
</dbReference>
<dbReference type="GO" id="GO:0032196">
    <property type="term" value="P:transposition"/>
    <property type="evidence" value="ECO:0007669"/>
    <property type="project" value="UniProtKB-KW"/>
</dbReference>
<dbReference type="InterPro" id="IPR036875">
    <property type="entry name" value="Znf_CCHC_sf"/>
</dbReference>
<dbReference type="GO" id="GO:0006310">
    <property type="term" value="P:DNA recombination"/>
    <property type="evidence" value="ECO:0007669"/>
    <property type="project" value="UniProtKB-KW"/>
</dbReference>
<keyword evidence="3" id="KW-0548">Nucleotidyltransferase</keyword>
<dbReference type="InterPro" id="IPR036397">
    <property type="entry name" value="RNaseH_sf"/>
</dbReference>
<evidence type="ECO:0000256" key="15">
    <source>
        <dbReference type="ARBA" id="ARBA00048173"/>
    </source>
</evidence>
<evidence type="ECO:0000259" key="19">
    <source>
        <dbReference type="PROSITE" id="PS50158"/>
    </source>
</evidence>
<keyword evidence="2" id="KW-0507">mRNA processing</keyword>
<comment type="caution">
    <text evidence="21">The sequence shown here is derived from an EMBL/GenBank/DDBJ whole genome shotgun (WGS) entry which is preliminary data.</text>
</comment>
<dbReference type="Pfam" id="PF07727">
    <property type="entry name" value="RVT_2"/>
    <property type="match status" value="1"/>
</dbReference>
<evidence type="ECO:0000256" key="4">
    <source>
        <dbReference type="ARBA" id="ARBA00022722"/>
    </source>
</evidence>
<dbReference type="GO" id="GO:0005634">
    <property type="term" value="C:nucleus"/>
    <property type="evidence" value="ECO:0007669"/>
    <property type="project" value="UniProtKB-ARBA"/>
</dbReference>
<keyword evidence="17" id="KW-0863">Zinc-finger</keyword>
<dbReference type="PROSITE" id="PS50158">
    <property type="entry name" value="ZF_CCHC"/>
    <property type="match status" value="1"/>
</dbReference>
<evidence type="ECO:0000256" key="10">
    <source>
        <dbReference type="ARBA" id="ARBA00022908"/>
    </source>
</evidence>
<dbReference type="PANTHER" id="PTHR42648:SF11">
    <property type="entry name" value="TRANSPOSON TY4-P GAG-POL POLYPROTEIN"/>
    <property type="match status" value="1"/>
</dbReference>
<keyword evidence="9" id="KW-0694">RNA-binding</keyword>
<feature type="region of interest" description="Disordered" evidence="18">
    <location>
        <begin position="327"/>
        <end position="356"/>
    </location>
</feature>
<dbReference type="GO" id="GO:0003887">
    <property type="term" value="F:DNA-directed DNA polymerase activity"/>
    <property type="evidence" value="ECO:0007669"/>
    <property type="project" value="UniProtKB-KW"/>
</dbReference>
<protein>
    <recommendedName>
        <fullName evidence="23">Integrase catalytic domain-containing protein</fullName>
    </recommendedName>
</protein>
<evidence type="ECO:0000256" key="12">
    <source>
        <dbReference type="ARBA" id="ARBA00022932"/>
    </source>
</evidence>
<dbReference type="Gene3D" id="3.30.420.10">
    <property type="entry name" value="Ribonuclease H-like superfamily/Ribonuclease H"/>
    <property type="match status" value="1"/>
</dbReference>
<dbReference type="OrthoDB" id="4947595at2759"/>
<dbReference type="InterPro" id="IPR013103">
    <property type="entry name" value="RVT_2"/>
</dbReference>
<keyword evidence="13" id="KW-0233">DNA recombination</keyword>
<dbReference type="GO" id="GO:0004519">
    <property type="term" value="F:endonuclease activity"/>
    <property type="evidence" value="ECO:0007669"/>
    <property type="project" value="UniProtKB-KW"/>
</dbReference>
<dbReference type="GO" id="GO:0003964">
    <property type="term" value="F:RNA-directed DNA polymerase activity"/>
    <property type="evidence" value="ECO:0007669"/>
    <property type="project" value="UniProtKB-KW"/>
</dbReference>
<evidence type="ECO:0000256" key="9">
    <source>
        <dbReference type="ARBA" id="ARBA00022884"/>
    </source>
</evidence>
<keyword evidence="5" id="KW-0479">Metal-binding</keyword>
<keyword evidence="4" id="KW-0540">Nuclease</keyword>
<dbReference type="GO" id="GO:0006397">
    <property type="term" value="P:mRNA processing"/>
    <property type="evidence" value="ECO:0007669"/>
    <property type="project" value="UniProtKB-KW"/>
</dbReference>
<keyword evidence="14" id="KW-0511">Multifunctional enzyme</keyword>
<dbReference type="AlphaFoldDB" id="A0A9Q3GVC6"/>
<keyword evidence="12" id="KW-0239">DNA-directed DNA polymerase</keyword>
<keyword evidence="12" id="KW-0808">Transferase</keyword>
<dbReference type="Pfam" id="PF00098">
    <property type="entry name" value="zf-CCHC"/>
    <property type="match status" value="1"/>
</dbReference>
<gene>
    <name evidence="21" type="ORF">O181_021016</name>
</gene>
<feature type="domain" description="CCHC-type" evidence="19">
    <location>
        <begin position="313"/>
        <end position="328"/>
    </location>
</feature>
<dbReference type="SUPFAM" id="SSF53098">
    <property type="entry name" value="Ribonuclease H-like"/>
    <property type="match status" value="1"/>
</dbReference>
<keyword evidence="7" id="KW-0378">Hydrolase</keyword>
<evidence type="ECO:0000256" key="18">
    <source>
        <dbReference type="SAM" id="MobiDB-lite"/>
    </source>
</evidence>
<dbReference type="SMART" id="SM00343">
    <property type="entry name" value="ZnF_C2HC"/>
    <property type="match status" value="1"/>
</dbReference>
<evidence type="ECO:0008006" key="23">
    <source>
        <dbReference type="Google" id="ProtNLM"/>
    </source>
</evidence>